<dbReference type="RefSeq" id="WP_353566006.1">
    <property type="nucleotide sequence ID" value="NZ_BAABRI010000005.1"/>
</dbReference>
<dbReference type="InterPro" id="IPR016267">
    <property type="entry name" value="UDPGP_trans"/>
</dbReference>
<protein>
    <recommendedName>
        <fullName evidence="6">UTP--glucose-1-phosphate uridylyltransferase</fullName>
    </recommendedName>
</protein>
<evidence type="ECO:0000256" key="3">
    <source>
        <dbReference type="ARBA" id="ARBA00022695"/>
    </source>
</evidence>
<evidence type="ECO:0000313" key="5">
    <source>
        <dbReference type="Proteomes" id="UP001476282"/>
    </source>
</evidence>
<dbReference type="EMBL" id="BAABRI010000005">
    <property type="protein sequence ID" value="GAA5481858.1"/>
    <property type="molecule type" value="Genomic_DNA"/>
</dbReference>
<organism evidence="4 5">
    <name type="scientific">Haloferula sargassicola</name>
    <dbReference type="NCBI Taxonomy" id="490096"/>
    <lineage>
        <taxon>Bacteria</taxon>
        <taxon>Pseudomonadati</taxon>
        <taxon>Verrucomicrobiota</taxon>
        <taxon>Verrucomicrobiia</taxon>
        <taxon>Verrucomicrobiales</taxon>
        <taxon>Verrucomicrobiaceae</taxon>
        <taxon>Haloferula</taxon>
    </lineage>
</organism>
<dbReference type="Gene3D" id="2.160.10.10">
    <property type="entry name" value="Hexapeptide repeat proteins"/>
    <property type="match status" value="1"/>
</dbReference>
<evidence type="ECO:0000256" key="1">
    <source>
        <dbReference type="ARBA" id="ARBA00010401"/>
    </source>
</evidence>
<dbReference type="PANTHER" id="PTHR43511">
    <property type="match status" value="1"/>
</dbReference>
<dbReference type="InterPro" id="IPR002618">
    <property type="entry name" value="UDPGP_fam"/>
</dbReference>
<dbReference type="Pfam" id="PF01704">
    <property type="entry name" value="UDPGP"/>
    <property type="match status" value="1"/>
</dbReference>
<comment type="similarity">
    <text evidence="1">Belongs to the UDPGP type 1 family.</text>
</comment>
<keyword evidence="5" id="KW-1185">Reference proteome</keyword>
<proteinExistence type="inferred from homology"/>
<keyword evidence="3" id="KW-0548">Nucleotidyltransferase</keyword>
<keyword evidence="2" id="KW-0808">Transferase</keyword>
<comment type="caution">
    <text evidence="4">The sequence shown here is derived from an EMBL/GenBank/DDBJ whole genome shotgun (WGS) entry which is preliminary data.</text>
</comment>
<dbReference type="SUPFAM" id="SSF53448">
    <property type="entry name" value="Nucleotide-diphospho-sugar transferases"/>
    <property type="match status" value="1"/>
</dbReference>
<evidence type="ECO:0008006" key="6">
    <source>
        <dbReference type="Google" id="ProtNLM"/>
    </source>
</evidence>
<gene>
    <name evidence="4" type="ORF">Hsar01_01070</name>
</gene>
<dbReference type="Gene3D" id="3.90.550.10">
    <property type="entry name" value="Spore Coat Polysaccharide Biosynthesis Protein SpsA, Chain A"/>
    <property type="match status" value="1"/>
</dbReference>
<dbReference type="Proteomes" id="UP001476282">
    <property type="component" value="Unassembled WGS sequence"/>
</dbReference>
<evidence type="ECO:0000313" key="4">
    <source>
        <dbReference type="EMBL" id="GAA5481858.1"/>
    </source>
</evidence>
<reference evidence="4 5" key="1">
    <citation type="submission" date="2024-02" db="EMBL/GenBank/DDBJ databases">
        <title>Haloferula sargassicola NBRC 104335.</title>
        <authorList>
            <person name="Ichikawa N."/>
            <person name="Katano-Makiyama Y."/>
            <person name="Hidaka K."/>
        </authorList>
    </citation>
    <scope>NUCLEOTIDE SEQUENCE [LARGE SCALE GENOMIC DNA]</scope>
    <source>
        <strain evidence="4 5">NBRC 104335</strain>
    </source>
</reference>
<evidence type="ECO:0000256" key="2">
    <source>
        <dbReference type="ARBA" id="ARBA00022679"/>
    </source>
</evidence>
<name>A0ABP9UJQ1_9BACT</name>
<accession>A0ABP9UJQ1</accession>
<dbReference type="PIRSF" id="PIRSF000806">
    <property type="entry name" value="UDPGP"/>
    <property type="match status" value="1"/>
</dbReference>
<dbReference type="InterPro" id="IPR029044">
    <property type="entry name" value="Nucleotide-diphossugar_trans"/>
</dbReference>
<dbReference type="CDD" id="cd00897">
    <property type="entry name" value="UGPase_euk"/>
    <property type="match status" value="1"/>
</dbReference>
<sequence>MSSEAFAPFEEKMKQAGVMTAAIEAFRHNYEALRRNESGMITEETIESAADLPTIELGAGGFDADLLSKTVVIKLNGGLGTSMGLEKVKSLLEVRPGVTFLDLIVRQIVSLRQATGAEVRLLLMNSFATSDDTLGYLADHAPRDLAERREVELMQNQAPKIDAETLAPATCAAHPELEWCPPGHGDLYPALSGSGWLDCLLAGGAKYAFVSNSDNLGAVLDPALLQWFADSDAPFMMEVTRRTPADRKGGHLARRKSDGRLLLREVAQCPDEDLEAFQDIEKHRYFNTNSIWLRLDKLKERLHEGGGVLPLPMIRNRKTVDPRDKSSTPVIQLETAMGAAIECFEGAVAVEVPRSRFAPVKTTGDLLALRSDAYGVGADGSVALDPRREGKPPVVKLDEAHKFVDSLDALGVPSLVDCDTLTIEGDVRFAPGVVIRGSADFCASGDSCVVPSGVYPRS</sequence>